<name>A0A168PRK0_9BACL</name>
<proteinExistence type="predicted"/>
<protein>
    <recommendedName>
        <fullName evidence="3">Phage phiEco32-like COOH-NH2 ligase-type 2</fullName>
    </recommendedName>
</protein>
<evidence type="ECO:0000313" key="1">
    <source>
        <dbReference type="EMBL" id="OAB47003.1"/>
    </source>
</evidence>
<comment type="caution">
    <text evidence="1">The sequence shown here is derived from an EMBL/GenBank/DDBJ whole genome shotgun (WGS) entry which is preliminary data.</text>
</comment>
<keyword evidence="2" id="KW-1185">Reference proteome</keyword>
<sequence>MDQEGSLYESMSLSTAQARLIRSGVSAQFTEGGAGSKQDTSTYRSRYAVQVSNLRGFDICRLGGGDKEIGLRTGIAMRSSLELEQNPQMKRLTKMAVRSLYTLGLASGEAILSTYGERQYVVERVTPLSKLREPTLLSLYKQHQANLHNILEQEEKNGIQLMMGMDPEFLLVDASSMEVVPASQFLERIGEVGCDAVHMDGITSFPVAELRPEPSLQPRGLLVELMHALGSAKQLIRDRSLIWMAGGMPVPGLPLGGHLHFSGIVLTYSLVQTLDNYLALPVMLLEDHTSLNRRPRYGYLGDFRRQPHGGFEYRTLPSFLVSPLVAKGVVFLAYLIVCHYKELVLRPLNQEIIHRAYYEGNRNVIRGCIEPLFRDVMSLRGYSEYAKYIDPLLDHISNGTIWDESRDIRPLWNIPVL</sequence>
<dbReference type="AlphaFoldDB" id="A0A168PRK0"/>
<dbReference type="RefSeq" id="WP_246168262.1">
    <property type="nucleotide sequence ID" value="NZ_CP043611.1"/>
</dbReference>
<dbReference type="Pfam" id="PF14395">
    <property type="entry name" value="COOH-NH2_lig"/>
    <property type="match status" value="1"/>
</dbReference>
<reference evidence="1 2" key="1">
    <citation type="submission" date="2016-03" db="EMBL/GenBank/DDBJ databases">
        <title>Draft genome sequence of Paenibacillus antarcticus CECT 5836.</title>
        <authorList>
            <person name="Shin S.-K."/>
            <person name="Yi H."/>
        </authorList>
    </citation>
    <scope>NUCLEOTIDE SEQUENCE [LARGE SCALE GENOMIC DNA]</scope>
    <source>
        <strain evidence="1 2">CECT 5836</strain>
    </source>
</reference>
<gene>
    <name evidence="1" type="ORF">PBAT_08580</name>
</gene>
<evidence type="ECO:0000313" key="2">
    <source>
        <dbReference type="Proteomes" id="UP000077355"/>
    </source>
</evidence>
<dbReference type="Proteomes" id="UP000077355">
    <property type="component" value="Unassembled WGS sequence"/>
</dbReference>
<dbReference type="InterPro" id="IPR025681">
    <property type="entry name" value="COOH-NH2_lig"/>
</dbReference>
<evidence type="ECO:0008006" key="3">
    <source>
        <dbReference type="Google" id="ProtNLM"/>
    </source>
</evidence>
<dbReference type="EMBL" id="LVJI01000013">
    <property type="protein sequence ID" value="OAB47003.1"/>
    <property type="molecule type" value="Genomic_DNA"/>
</dbReference>
<accession>A0A168PRK0</accession>
<organism evidence="1 2">
    <name type="scientific">Paenibacillus antarcticus</name>
    <dbReference type="NCBI Taxonomy" id="253703"/>
    <lineage>
        <taxon>Bacteria</taxon>
        <taxon>Bacillati</taxon>
        <taxon>Bacillota</taxon>
        <taxon>Bacilli</taxon>
        <taxon>Bacillales</taxon>
        <taxon>Paenibacillaceae</taxon>
        <taxon>Paenibacillus</taxon>
    </lineage>
</organism>